<keyword evidence="1" id="KW-1133">Transmembrane helix</keyword>
<protein>
    <recommendedName>
        <fullName evidence="4">NAD dependent epimerase/dehydratase</fullName>
    </recommendedName>
</protein>
<dbReference type="PANTHER" id="PTHR36978">
    <property type="entry name" value="P-LOOP CONTAINING NUCLEOTIDE TRIPHOSPHATE HYDROLASE"/>
    <property type="match status" value="1"/>
</dbReference>
<gene>
    <name evidence="2" type="ORF">HII31_05001</name>
</gene>
<dbReference type="Proteomes" id="UP000660729">
    <property type="component" value="Unassembled WGS sequence"/>
</dbReference>
<dbReference type="OrthoDB" id="408152at2759"/>
<dbReference type="InterPro" id="IPR040632">
    <property type="entry name" value="Sulfotransfer_4"/>
</dbReference>
<dbReference type="EMBL" id="JABCIY010000077">
    <property type="protein sequence ID" value="KAF7193655.1"/>
    <property type="molecule type" value="Genomic_DNA"/>
</dbReference>
<comment type="caution">
    <text evidence="2">The sequence shown here is derived from an EMBL/GenBank/DDBJ whole genome shotgun (WGS) entry which is preliminary data.</text>
</comment>
<dbReference type="Gene3D" id="3.40.50.300">
    <property type="entry name" value="P-loop containing nucleotide triphosphate hydrolases"/>
    <property type="match status" value="1"/>
</dbReference>
<evidence type="ECO:0000313" key="3">
    <source>
        <dbReference type="Proteomes" id="UP000660729"/>
    </source>
</evidence>
<reference evidence="2" key="1">
    <citation type="submission" date="2020-04" db="EMBL/GenBank/DDBJ databases">
        <title>Draft genome resource of the tomato pathogen Pseudocercospora fuligena.</title>
        <authorList>
            <person name="Zaccaron A."/>
        </authorList>
    </citation>
    <scope>NUCLEOTIDE SEQUENCE</scope>
    <source>
        <strain evidence="2">PF001</strain>
    </source>
</reference>
<dbReference type="AlphaFoldDB" id="A0A8H6VP04"/>
<evidence type="ECO:0008006" key="4">
    <source>
        <dbReference type="Google" id="ProtNLM"/>
    </source>
</evidence>
<keyword evidence="1" id="KW-0812">Transmembrane</keyword>
<keyword evidence="1" id="KW-0472">Membrane</keyword>
<dbReference type="SUPFAM" id="SSF52540">
    <property type="entry name" value="P-loop containing nucleoside triphosphate hydrolases"/>
    <property type="match status" value="1"/>
</dbReference>
<dbReference type="InterPro" id="IPR027417">
    <property type="entry name" value="P-loop_NTPase"/>
</dbReference>
<proteinExistence type="predicted"/>
<evidence type="ECO:0000313" key="2">
    <source>
        <dbReference type="EMBL" id="KAF7193655.1"/>
    </source>
</evidence>
<sequence>MAHPTHFADYHCVVTNIDRKKYGRRIVPMKVLMLGMGRTGTESICNALRLLGINEFYHGWQAVLNNPRDNEMWNEAIEAKFDGKGKPYGRPEFDKLLGHCQGVSDMPAILFAKELIEAYPEAKVILTHRNFDSWYKSCLETCERRFAHPLTKGLIPFGYALRMHSRWTRPAFKRSWELLFDGDFTKNAKMGYDRHYEHVRSLVPPERLLEYDVKEGWGPLCKFLGIHNPDTHFPNGNNTATLNKRFEAALKLTLKAIAVRIAIVVVVVMVLFHAYSWSLEQMFG</sequence>
<accession>A0A8H6VP04</accession>
<feature type="transmembrane region" description="Helical" evidence="1">
    <location>
        <begin position="252"/>
        <end position="275"/>
    </location>
</feature>
<name>A0A8H6VP04_9PEZI</name>
<evidence type="ECO:0000256" key="1">
    <source>
        <dbReference type="SAM" id="Phobius"/>
    </source>
</evidence>
<keyword evidence="3" id="KW-1185">Reference proteome</keyword>
<organism evidence="2 3">
    <name type="scientific">Pseudocercospora fuligena</name>
    <dbReference type="NCBI Taxonomy" id="685502"/>
    <lineage>
        <taxon>Eukaryota</taxon>
        <taxon>Fungi</taxon>
        <taxon>Dikarya</taxon>
        <taxon>Ascomycota</taxon>
        <taxon>Pezizomycotina</taxon>
        <taxon>Dothideomycetes</taxon>
        <taxon>Dothideomycetidae</taxon>
        <taxon>Mycosphaerellales</taxon>
        <taxon>Mycosphaerellaceae</taxon>
        <taxon>Pseudocercospora</taxon>
    </lineage>
</organism>
<dbReference type="PANTHER" id="PTHR36978:SF4">
    <property type="entry name" value="P-LOOP CONTAINING NUCLEOSIDE TRIPHOSPHATE HYDROLASE PROTEIN"/>
    <property type="match status" value="1"/>
</dbReference>
<dbReference type="Pfam" id="PF17784">
    <property type="entry name" value="Sulfotransfer_4"/>
    <property type="match status" value="1"/>
</dbReference>